<name>A0A6C0LFT9_9ZZZZ</name>
<accession>A0A6C0LFT9</accession>
<feature type="region of interest" description="Disordered" evidence="1">
    <location>
        <begin position="62"/>
        <end position="102"/>
    </location>
</feature>
<sequence>MGNTSSAATSQNASKCNSCSQSGLYFSFGKKTDANFYALIKGKQRRVYVDSKGKYYNENYKKKYLPKGTRTHKSPKKIKNSPKRKSIPKRKGHNGPKPKGYYLRKKVKSPLRKVVKDKNKKSIGTRLSARVVFNKEGMSAIGKSFSILQKDGSHKRKYLRLRQNGSPYFANKFGKKHTNDGLIQLNFHENKNWLRGPYPGDDMTGLKNSWPNNGYDIPPGSVAQPFRTSLLPRISAGTRRGNNYGKSVNVPHMHYGKMCFGA</sequence>
<dbReference type="EMBL" id="MN740474">
    <property type="protein sequence ID" value="QHU28688.1"/>
    <property type="molecule type" value="Genomic_DNA"/>
</dbReference>
<proteinExistence type="predicted"/>
<organism evidence="2">
    <name type="scientific">viral metagenome</name>
    <dbReference type="NCBI Taxonomy" id="1070528"/>
    <lineage>
        <taxon>unclassified sequences</taxon>
        <taxon>metagenomes</taxon>
        <taxon>organismal metagenomes</taxon>
    </lineage>
</organism>
<evidence type="ECO:0000313" key="2">
    <source>
        <dbReference type="EMBL" id="QHU28688.1"/>
    </source>
</evidence>
<dbReference type="AlphaFoldDB" id="A0A6C0LFT9"/>
<protein>
    <submittedName>
        <fullName evidence="2">Uncharacterized protein</fullName>
    </submittedName>
</protein>
<evidence type="ECO:0000256" key="1">
    <source>
        <dbReference type="SAM" id="MobiDB-lite"/>
    </source>
</evidence>
<reference evidence="2" key="1">
    <citation type="journal article" date="2020" name="Nature">
        <title>Giant virus diversity and host interactions through global metagenomics.</title>
        <authorList>
            <person name="Schulz F."/>
            <person name="Roux S."/>
            <person name="Paez-Espino D."/>
            <person name="Jungbluth S."/>
            <person name="Walsh D.A."/>
            <person name="Denef V.J."/>
            <person name="McMahon K.D."/>
            <person name="Konstantinidis K.T."/>
            <person name="Eloe-Fadrosh E.A."/>
            <person name="Kyrpides N.C."/>
            <person name="Woyke T."/>
        </authorList>
    </citation>
    <scope>NUCLEOTIDE SEQUENCE</scope>
    <source>
        <strain evidence="2">GVMAG-M-3300027791-30</strain>
    </source>
</reference>